<dbReference type="Proteomes" id="UP000005561">
    <property type="component" value="Unassembled WGS sequence"/>
</dbReference>
<evidence type="ECO:0000313" key="3">
    <source>
        <dbReference type="EMBL" id="EET62777.1"/>
    </source>
</evidence>
<dbReference type="RefSeq" id="WP_006859929.1">
    <property type="nucleotide sequence ID" value="NZ_ACCL02000001.1"/>
</dbReference>
<keyword evidence="2" id="KW-1133">Transmembrane helix</keyword>
<organism evidence="3 4">
    <name type="scientific">Marvinbryantia formatexigens DSM 14469</name>
    <dbReference type="NCBI Taxonomy" id="478749"/>
    <lineage>
        <taxon>Bacteria</taxon>
        <taxon>Bacillati</taxon>
        <taxon>Bacillota</taxon>
        <taxon>Clostridia</taxon>
        <taxon>Lachnospirales</taxon>
        <taxon>Lachnospiraceae</taxon>
        <taxon>Marvinbryantia</taxon>
    </lineage>
</organism>
<reference evidence="3" key="1">
    <citation type="submission" date="2009-07" db="EMBL/GenBank/DDBJ databases">
        <authorList>
            <person name="Weinstock G."/>
            <person name="Sodergren E."/>
            <person name="Clifton S."/>
            <person name="Fulton L."/>
            <person name="Fulton B."/>
            <person name="Courtney L."/>
            <person name="Fronick C."/>
            <person name="Harrison M."/>
            <person name="Strong C."/>
            <person name="Farmer C."/>
            <person name="Delahaunty K."/>
            <person name="Markovic C."/>
            <person name="Hall O."/>
            <person name="Minx P."/>
            <person name="Tomlinson C."/>
            <person name="Mitreva M."/>
            <person name="Nelson J."/>
            <person name="Hou S."/>
            <person name="Wollam A."/>
            <person name="Pepin K.H."/>
            <person name="Johnson M."/>
            <person name="Bhonagiri V."/>
            <person name="Nash W.E."/>
            <person name="Warren W."/>
            <person name="Chinwalla A."/>
            <person name="Mardis E.R."/>
            <person name="Wilson R.K."/>
        </authorList>
    </citation>
    <scope>NUCLEOTIDE SEQUENCE [LARGE SCALE GENOMIC DNA]</scope>
    <source>
        <strain evidence="3">DSM 14469</strain>
    </source>
</reference>
<keyword evidence="2" id="KW-0812">Transmembrane</keyword>
<comment type="caution">
    <text evidence="3">The sequence shown here is derived from an EMBL/GenBank/DDBJ whole genome shotgun (WGS) entry which is preliminary data.</text>
</comment>
<keyword evidence="4" id="KW-1185">Reference proteome</keyword>
<dbReference type="EMBL" id="ACCL02000001">
    <property type="protein sequence ID" value="EET62777.1"/>
    <property type="molecule type" value="Genomic_DNA"/>
</dbReference>
<gene>
    <name evidence="3" type="ORF">BRYFOR_05128</name>
</gene>
<dbReference type="STRING" id="168384.SAMN05660368_01750"/>
<protein>
    <recommendedName>
        <fullName evidence="5">Alternate signal-mediated exported protein, CPF_0494 family</fullName>
    </recommendedName>
</protein>
<accession>C6L938</accession>
<keyword evidence="2" id="KW-0472">Membrane</keyword>
<feature type="region of interest" description="Disordered" evidence="1">
    <location>
        <begin position="300"/>
        <end position="327"/>
    </location>
</feature>
<sequence>MGRKIGVIVLTALFALSVTFMGYAFWSIQSRTDNVLTMASYRARIEETYEVPAHVNPSESVEKMVHVKNEGTVDILVRVSVTKAFGTRDAQGKLHVADELNPDMIEIVFNSRLWEQRDDGWFYYKKILRAQETTEEPLMESYTLSAKAGNEYKGRDAEIVICMESVQADRDAASVWGVRMEELGIVFPEAPAAEKTTVTYLGREQGFSVNTKNTDLFAAFKNLTPGCGRTQKILVENKSAEAVEIFLRAEQTEQERMSTEQAMLVQQLLTKYAVIEIRENGKLLYEGAVCGSGGAGKSGLSSGENGAFGQGSLTSGQSSTVSAQGQQEDGASMLQDISLGRFASGSKKTLTVNLRLSPEMDNRFQKLTGKVAWIFSARGEDGTVTERKVPVTADSTRIMMWAALLAASMLAAAIAVWAERRDRRNRHEDVEKDN</sequence>
<dbReference type="AlphaFoldDB" id="C6L938"/>
<feature type="compositionally biased region" description="Low complexity" evidence="1">
    <location>
        <begin position="310"/>
        <end position="322"/>
    </location>
</feature>
<evidence type="ECO:0000313" key="4">
    <source>
        <dbReference type="Proteomes" id="UP000005561"/>
    </source>
</evidence>
<proteinExistence type="predicted"/>
<dbReference type="OrthoDB" id="1975387at2"/>
<evidence type="ECO:0008006" key="5">
    <source>
        <dbReference type="Google" id="ProtNLM"/>
    </source>
</evidence>
<feature type="transmembrane region" description="Helical" evidence="2">
    <location>
        <begin position="398"/>
        <end position="418"/>
    </location>
</feature>
<evidence type="ECO:0000256" key="2">
    <source>
        <dbReference type="SAM" id="Phobius"/>
    </source>
</evidence>
<evidence type="ECO:0000256" key="1">
    <source>
        <dbReference type="SAM" id="MobiDB-lite"/>
    </source>
</evidence>
<name>C6L938_9FIRM</name>
<dbReference type="eggNOG" id="ENOG5033GN4">
    <property type="taxonomic scope" value="Bacteria"/>
</dbReference>